<name>A0A1G5ZZW0_9GAMM</name>
<dbReference type="RefSeq" id="WP_092590485.1">
    <property type="nucleotide sequence ID" value="NZ_FMXN01000001.1"/>
</dbReference>
<dbReference type="Pfam" id="PF00078">
    <property type="entry name" value="RVT_1"/>
    <property type="match status" value="1"/>
</dbReference>
<dbReference type="InterPro" id="IPR000477">
    <property type="entry name" value="RT_dom"/>
</dbReference>
<dbReference type="STRING" id="1159017.SAMN02927930_00014"/>
<keyword evidence="4" id="KW-1185">Reference proteome</keyword>
<keyword evidence="3" id="KW-0378">Hydrolase</keyword>
<evidence type="ECO:0000313" key="4">
    <source>
        <dbReference type="Proteomes" id="UP000199626"/>
    </source>
</evidence>
<feature type="compositionally biased region" description="Basic and acidic residues" evidence="1">
    <location>
        <begin position="1017"/>
        <end position="1029"/>
    </location>
</feature>
<dbReference type="SUPFAM" id="SSF56317">
    <property type="entry name" value="Carbon-nitrogen hydrolase"/>
    <property type="match status" value="1"/>
</dbReference>
<evidence type="ECO:0000313" key="3">
    <source>
        <dbReference type="EMBL" id="SDB01702.1"/>
    </source>
</evidence>
<dbReference type="Proteomes" id="UP000199626">
    <property type="component" value="Unassembled WGS sequence"/>
</dbReference>
<dbReference type="AlphaFoldDB" id="A0A1G5ZZW0"/>
<evidence type="ECO:0000256" key="1">
    <source>
        <dbReference type="SAM" id="MobiDB-lite"/>
    </source>
</evidence>
<sequence length="1029" mass="117315">MDISFSRLVTAYRKAKVDLYYSSNPSLLAIADYEDDLENNLKRLQKKINGKSVAWTKEESFLGSWSLIPKSYSVNQAKQDCKKCKDRSECKCEFVAKDESGIVFASSARSQGKYKQCEGGSKEHTATFRLMAECTMDFHVLAALWIMEVGAEFDSKLSDSVRGSRLRRQEKGEKKFNELSLGSFKPYLKPFKDWRDDGIQAMQEGLKADKKLVALTADVTSYYHCLQPDFMLDEKFHKVIGIQLSPDQSALNKLFIGALKAWAQLTPLGKGLPVGLPASAIIANMALFELDQIIEEQLRPIYYGRYVDDIMLVLENSTQITNQADLWKLIATAAAEKLELTDYETNASFSAGYLGDSEIIFKNDKNKAFVLDGLEGKTLINAIAEQINHRASEWRSLPKLPMNTIEVATDLMKATNSNGEHADSLRKTDALSLNRASFALKLRDFEAYERDLPPNAWEDIRHAFYEAVITHVFVPEKYFQLAAYVPRIIRLAAVCEDFKYLGKMMKSLLDLIGSVSDLDKIKIAGVENDSGTDDKSQRINRWKNKLLSEVLEHIIAAFPFKISATAKKVWYEEIKFDWFKVNEHLWFYFGYNEHFITSIVELQKQTLRLFAYDLAHNPLRFIGLPRELIQARHVPAKRKLKESVELTFAQLDHERFEPVKALANWMKMKVVPSGLVFSTRPYSLNELSLICPNPFDSKQTEELKRVMRALRGFDLGEKMPTFKTEKGNQVLSVPDGEIKSKQTIAVSSWKTEDESLIAAVTKNVDPDALGRYQRLNRMLNHLLDYPDGAGYLVLPELALPAKWFIRVADKLKGKGISLITGIEYLHDTKKRVQNQVWVSLTYDGLGFPSQIIYRQDKQSPALHEEREIYRLSGVTMQPKQTWKTPPIIEHRGFRFALMICSELTNIHYRAALRGKIDALFVPEWNSDTETFNSLVEATALDVHTYVIQANDRKYGDSRVRSPAKERYQRDVLRVKGGIYDYCVTGEIDIQALREFQSSHRSPSKPFKPVPDGFNTDMAHDRKALPKGEA</sequence>
<organism evidence="3 4">
    <name type="scientific">Pseudidiomarina indica</name>
    <dbReference type="NCBI Taxonomy" id="1159017"/>
    <lineage>
        <taxon>Bacteria</taxon>
        <taxon>Pseudomonadati</taxon>
        <taxon>Pseudomonadota</taxon>
        <taxon>Gammaproteobacteria</taxon>
        <taxon>Alteromonadales</taxon>
        <taxon>Idiomarinaceae</taxon>
        <taxon>Pseudidiomarina</taxon>
    </lineage>
</organism>
<dbReference type="OrthoDB" id="9793236at2"/>
<dbReference type="EMBL" id="FMXN01000001">
    <property type="protein sequence ID" value="SDB01702.1"/>
    <property type="molecule type" value="Genomic_DNA"/>
</dbReference>
<dbReference type="GO" id="GO:0016787">
    <property type="term" value="F:hydrolase activity"/>
    <property type="evidence" value="ECO:0007669"/>
    <property type="project" value="UniProtKB-KW"/>
</dbReference>
<reference evidence="4" key="1">
    <citation type="submission" date="2016-10" db="EMBL/GenBank/DDBJ databases">
        <authorList>
            <person name="Varghese N."/>
            <person name="Submissions S."/>
        </authorList>
    </citation>
    <scope>NUCLEOTIDE SEQUENCE [LARGE SCALE GENOMIC DNA]</scope>
    <source>
        <strain evidence="4">CGMCC 1.10824</strain>
    </source>
</reference>
<accession>A0A1G5ZZW0</accession>
<dbReference type="InterPro" id="IPR036526">
    <property type="entry name" value="C-N_Hydrolase_sf"/>
</dbReference>
<gene>
    <name evidence="3" type="ORF">SAMN02927930_00014</name>
</gene>
<dbReference type="Gene3D" id="3.60.110.10">
    <property type="entry name" value="Carbon-nitrogen hydrolase"/>
    <property type="match status" value="1"/>
</dbReference>
<proteinExistence type="predicted"/>
<dbReference type="CDD" id="cd01646">
    <property type="entry name" value="RT_Bac_retron_I"/>
    <property type="match status" value="1"/>
</dbReference>
<feature type="region of interest" description="Disordered" evidence="1">
    <location>
        <begin position="996"/>
        <end position="1029"/>
    </location>
</feature>
<evidence type="ECO:0000259" key="2">
    <source>
        <dbReference type="Pfam" id="PF00078"/>
    </source>
</evidence>
<feature type="domain" description="Reverse transcriptase" evidence="2">
    <location>
        <begin position="186"/>
        <end position="339"/>
    </location>
</feature>
<protein>
    <submittedName>
        <fullName evidence="3">Predicted amidohydrolase</fullName>
    </submittedName>
</protein>